<evidence type="ECO:0000313" key="1">
    <source>
        <dbReference type="EMBL" id="MCP1257488.1"/>
    </source>
</evidence>
<dbReference type="InterPro" id="IPR045386">
    <property type="entry name" value="DUF6525"/>
</dbReference>
<reference evidence="1 2" key="1">
    <citation type="submission" date="2022-06" db="EMBL/GenBank/DDBJ databases">
        <title>Acetobacer genomes from food samples.</title>
        <authorList>
            <person name="Sombolestani A."/>
        </authorList>
    </citation>
    <scope>NUCLEOTIDE SEQUENCE [LARGE SCALE GENOMIC DNA]</scope>
    <source>
        <strain evidence="1 2">R-83285</strain>
    </source>
</reference>
<dbReference type="EMBL" id="JAMYZZ010000002">
    <property type="protein sequence ID" value="MCP1257488.1"/>
    <property type="molecule type" value="Genomic_DNA"/>
</dbReference>
<keyword evidence="2" id="KW-1185">Reference proteome</keyword>
<gene>
    <name evidence="1" type="ORF">NKW50_02630</name>
</gene>
<proteinExistence type="predicted"/>
<organism evidence="1 2">
    <name type="scientific">Acetobacter lambici</name>
    <dbReference type="NCBI Taxonomy" id="1332824"/>
    <lineage>
        <taxon>Bacteria</taxon>
        <taxon>Pseudomonadati</taxon>
        <taxon>Pseudomonadota</taxon>
        <taxon>Alphaproteobacteria</taxon>
        <taxon>Acetobacterales</taxon>
        <taxon>Acetobacteraceae</taxon>
        <taxon>Acetobacter</taxon>
    </lineage>
</organism>
<dbReference type="RefSeq" id="WP_242012422.1">
    <property type="nucleotide sequence ID" value="NZ_JAMYZY010000002.1"/>
</dbReference>
<dbReference type="Proteomes" id="UP001523528">
    <property type="component" value="Unassembled WGS sequence"/>
</dbReference>
<evidence type="ECO:0000313" key="2">
    <source>
        <dbReference type="Proteomes" id="UP001523528"/>
    </source>
</evidence>
<protein>
    <submittedName>
        <fullName evidence="1">DUF6525 family protein</fullName>
    </submittedName>
</protein>
<comment type="caution">
    <text evidence="1">The sequence shown here is derived from an EMBL/GenBank/DDBJ whole genome shotgun (WGS) entry which is preliminary data.</text>
</comment>
<name>A0ABT1EZY9_9PROT</name>
<dbReference type="Pfam" id="PF20135">
    <property type="entry name" value="DUF6525"/>
    <property type="match status" value="1"/>
</dbReference>
<sequence length="119" mass="13925">MADGARGTMTGAGTRTNERTLRHEVWRRYDGNDWQAFDALPPSIRQRVSQHSYDAWSVNVLMLWRHYKRSYGPTVRAEKALIRYLDYCERLERDVFATRYGEQYGMPLPHMAAGVSVQR</sequence>
<accession>A0ABT1EZY9</accession>